<dbReference type="EMBL" id="VWXC01000001">
    <property type="protein sequence ID" value="NIG17432.1"/>
    <property type="molecule type" value="Genomic_DNA"/>
</dbReference>
<accession>A0ABX0RKV8</accession>
<dbReference type="RefSeq" id="WP_166931407.1">
    <property type="nucleotide sequence ID" value="NZ_VWXC01000001.1"/>
</dbReference>
<dbReference type="Proteomes" id="UP001515780">
    <property type="component" value="Unassembled WGS sequence"/>
</dbReference>
<sequence>MKELNGFLGAALQFAALDVALHKSMKNGLEEAARRIAETAKDEVGHYQASVGPFNKWDDLADSTEADKARKGFPADAPLERTGGFRDSWQFEVDGLEAVVGSKDEKAPWFEFGTTRMPPRPVLGPAVIHNGNFIRRIIGKAAVEGITKGHAIHPSLGYDDLI</sequence>
<organism evidence="1 2">
    <name type="scientific">Candidatus Pantoea communis</name>
    <dbReference type="NCBI Taxonomy" id="2608354"/>
    <lineage>
        <taxon>Bacteria</taxon>
        <taxon>Pseudomonadati</taxon>
        <taxon>Pseudomonadota</taxon>
        <taxon>Gammaproteobacteria</taxon>
        <taxon>Enterobacterales</taxon>
        <taxon>Erwiniaceae</taxon>
        <taxon>Pantoea</taxon>
    </lineage>
</organism>
<evidence type="ECO:0008006" key="3">
    <source>
        <dbReference type="Google" id="ProtNLM"/>
    </source>
</evidence>
<protein>
    <recommendedName>
        <fullName evidence="3">HK97 gp10 family phage protein</fullName>
    </recommendedName>
</protein>
<reference evidence="1 2" key="1">
    <citation type="journal article" date="2019" name="bioRxiv">
        <title>Bacteria contribute to plant secondary compound degradation in a generalist herbivore system.</title>
        <authorList>
            <person name="Francoeur C.B."/>
            <person name="Khadempour L."/>
            <person name="Moreira-Soto R.D."/>
            <person name="Gotting K."/>
            <person name="Book A.J."/>
            <person name="Pinto-Tomas A.A."/>
            <person name="Keefover-Ring K."/>
            <person name="Currie C.R."/>
        </authorList>
    </citation>
    <scope>NUCLEOTIDE SEQUENCE [LARGE SCALE GENOMIC DNA]</scope>
    <source>
        <strain evidence="1">Al-1710</strain>
    </source>
</reference>
<evidence type="ECO:0000313" key="1">
    <source>
        <dbReference type="EMBL" id="NIG17432.1"/>
    </source>
</evidence>
<gene>
    <name evidence="1" type="ORF">F3J37_01900</name>
</gene>
<comment type="caution">
    <text evidence="1">The sequence shown here is derived from an EMBL/GenBank/DDBJ whole genome shotgun (WGS) entry which is preliminary data.</text>
</comment>
<keyword evidence="2" id="KW-1185">Reference proteome</keyword>
<proteinExistence type="predicted"/>
<name>A0ABX0RKV8_9GAMM</name>
<evidence type="ECO:0000313" key="2">
    <source>
        <dbReference type="Proteomes" id="UP001515780"/>
    </source>
</evidence>